<evidence type="ECO:0000256" key="1">
    <source>
        <dbReference type="SAM" id="Phobius"/>
    </source>
</evidence>
<organism evidence="3 4">
    <name type="scientific">Candidatus Erysipelatoclostridium merdavium</name>
    <dbReference type="NCBI Taxonomy" id="2838566"/>
    <lineage>
        <taxon>Bacteria</taxon>
        <taxon>Bacillati</taxon>
        <taxon>Bacillota</taxon>
        <taxon>Erysipelotrichia</taxon>
        <taxon>Erysipelotrichales</taxon>
        <taxon>Erysipelotrichales incertae sedis</taxon>
    </lineage>
</organism>
<keyword evidence="1" id="KW-0812">Transmembrane</keyword>
<reference evidence="3" key="1">
    <citation type="journal article" date="2021" name="PeerJ">
        <title>Extensive microbial diversity within the chicken gut microbiome revealed by metagenomics and culture.</title>
        <authorList>
            <person name="Gilroy R."/>
            <person name="Ravi A."/>
            <person name="Getino M."/>
            <person name="Pursley I."/>
            <person name="Horton D.L."/>
            <person name="Alikhan N.F."/>
            <person name="Baker D."/>
            <person name="Gharbi K."/>
            <person name="Hall N."/>
            <person name="Watson M."/>
            <person name="Adriaenssens E.M."/>
            <person name="Foster-Nyarko E."/>
            <person name="Jarju S."/>
            <person name="Secka A."/>
            <person name="Antonio M."/>
            <person name="Oren A."/>
            <person name="Chaudhuri R.R."/>
            <person name="La Ragione R."/>
            <person name="Hildebrand F."/>
            <person name="Pallen M.J."/>
        </authorList>
    </citation>
    <scope>NUCLEOTIDE SEQUENCE</scope>
    <source>
        <strain evidence="3">ChiGjej1B1-14440</strain>
    </source>
</reference>
<evidence type="ECO:0000259" key="2">
    <source>
        <dbReference type="Pfam" id="PF13529"/>
    </source>
</evidence>
<protein>
    <submittedName>
        <fullName evidence="3">C39 family peptidase</fullName>
    </submittedName>
</protein>
<keyword evidence="1" id="KW-1133">Transmembrane helix</keyword>
<dbReference type="Gene3D" id="3.90.70.10">
    <property type="entry name" value="Cysteine proteinases"/>
    <property type="match status" value="1"/>
</dbReference>
<evidence type="ECO:0000313" key="3">
    <source>
        <dbReference type="EMBL" id="HIX82230.1"/>
    </source>
</evidence>
<feature type="domain" description="Peptidase C39-like" evidence="2">
    <location>
        <begin position="79"/>
        <end position="211"/>
    </location>
</feature>
<keyword evidence="1" id="KW-0472">Membrane</keyword>
<reference evidence="3" key="2">
    <citation type="submission" date="2021-04" db="EMBL/GenBank/DDBJ databases">
        <authorList>
            <person name="Gilroy R."/>
        </authorList>
    </citation>
    <scope>NUCLEOTIDE SEQUENCE</scope>
    <source>
        <strain evidence="3">ChiGjej1B1-14440</strain>
    </source>
</reference>
<feature type="transmembrane region" description="Helical" evidence="1">
    <location>
        <begin position="7"/>
        <end position="30"/>
    </location>
</feature>
<proteinExistence type="predicted"/>
<dbReference type="AlphaFoldDB" id="A0A9D1XMX1"/>
<dbReference type="InterPro" id="IPR039564">
    <property type="entry name" value="Peptidase_C39-like"/>
</dbReference>
<evidence type="ECO:0000313" key="4">
    <source>
        <dbReference type="Proteomes" id="UP000886724"/>
    </source>
</evidence>
<accession>A0A9D1XMX1</accession>
<name>A0A9D1XMX1_9FIRM</name>
<dbReference type="Pfam" id="PF13529">
    <property type="entry name" value="Peptidase_C39_2"/>
    <property type="match status" value="1"/>
</dbReference>
<sequence length="238" mass="26906">MIKKIPAFIGFIAILLIGYLFLQIIPPLLYQNDNDITQTTDCPQYIIDFVAKNPQASELKDNYTTKQNNEPIELASPDGIPLYIQWDSRWAFNKYGDEIIGTAGCGPTCLAMVSVGLTGNTEYNPRYIANYAQNNNYLEGSKTSWSLMQEGCRDFGLKATPVTLNKAAMINELNQGHPIICSVRPGDFTDTGHFIVITKVKANNFIVNDPNSRENSQRQWSYERLSWQIKAMWSYSLL</sequence>
<gene>
    <name evidence="3" type="ORF">H9980_09720</name>
</gene>
<comment type="caution">
    <text evidence="3">The sequence shown here is derived from an EMBL/GenBank/DDBJ whole genome shotgun (WGS) entry which is preliminary data.</text>
</comment>
<dbReference type="Proteomes" id="UP000886724">
    <property type="component" value="Unassembled WGS sequence"/>
</dbReference>
<dbReference type="EMBL" id="DXET01000220">
    <property type="protein sequence ID" value="HIX82230.1"/>
    <property type="molecule type" value="Genomic_DNA"/>
</dbReference>